<dbReference type="PANTHER" id="PTHR12231:SF253">
    <property type="entry name" value="DPR-INTERACTING PROTEIN ETA, ISOFORM B-RELATED"/>
    <property type="match status" value="1"/>
</dbReference>
<evidence type="ECO:0000259" key="5">
    <source>
        <dbReference type="PROSITE" id="PS50835"/>
    </source>
</evidence>
<dbReference type="InterPro" id="IPR051170">
    <property type="entry name" value="Neural/epithelial_adhesion"/>
</dbReference>
<feature type="domain" description="Ig-like" evidence="5">
    <location>
        <begin position="122"/>
        <end position="208"/>
    </location>
</feature>
<evidence type="ECO:0000256" key="3">
    <source>
        <dbReference type="ARBA" id="ARBA00023157"/>
    </source>
</evidence>
<keyword evidence="2" id="KW-0677">Repeat</keyword>
<keyword evidence="4" id="KW-0393">Immunoglobulin domain</keyword>
<dbReference type="InterPro" id="IPR013098">
    <property type="entry name" value="Ig_I-set"/>
</dbReference>
<dbReference type="CDD" id="cd00096">
    <property type="entry name" value="Ig"/>
    <property type="match status" value="1"/>
</dbReference>
<dbReference type="OMA" id="VHPMVSI"/>
<evidence type="ECO:0000313" key="7">
    <source>
        <dbReference type="Proteomes" id="UP000318571"/>
    </source>
</evidence>
<dbReference type="Pfam" id="PF07679">
    <property type="entry name" value="I-set"/>
    <property type="match status" value="1"/>
</dbReference>
<dbReference type="EMBL" id="VCGU01000003">
    <property type="protein sequence ID" value="TRY78425.1"/>
    <property type="molecule type" value="Genomic_DNA"/>
</dbReference>
<dbReference type="SMART" id="SM00409">
    <property type="entry name" value="IG"/>
    <property type="match status" value="2"/>
</dbReference>
<dbReference type="SUPFAM" id="SSF48726">
    <property type="entry name" value="Immunoglobulin"/>
    <property type="match status" value="2"/>
</dbReference>
<dbReference type="PANTHER" id="PTHR12231">
    <property type="entry name" value="CTX-RELATED TYPE I TRANSMEMBRANE PROTEIN"/>
    <property type="match status" value="1"/>
</dbReference>
<sequence length="216" mass="24015">MRLSGTTNGYYDSHAPVRSYPNIAPQIVSPDQTFRSELGDRLVLPCQVANRDKFVLMWKQGSRLLTAGKMVVRKDSRIRLRDDFSLEIEELRAEDQDTYTCEIDVLGKPISIQHHVEVLVPPAVQAMPRDGIVSTRKGDDVTLRCSGRGNPNPRITWTKKTGILPSRKTSQEGLSLLLEDVDRGHGGVYVCTATNGVGRPAMAEINVQVKYLANEV</sequence>
<accession>A0A553PL73</accession>
<dbReference type="InterPro" id="IPR003599">
    <property type="entry name" value="Ig_sub"/>
</dbReference>
<feature type="domain" description="Ig-like" evidence="5">
    <location>
        <begin position="25"/>
        <end position="111"/>
    </location>
</feature>
<dbReference type="GO" id="GO:0043005">
    <property type="term" value="C:neuron projection"/>
    <property type="evidence" value="ECO:0007669"/>
    <property type="project" value="TreeGrafter"/>
</dbReference>
<protein>
    <recommendedName>
        <fullName evidence="5">Ig-like domain-containing protein</fullName>
    </recommendedName>
</protein>
<dbReference type="Pfam" id="PF13927">
    <property type="entry name" value="Ig_3"/>
    <property type="match status" value="1"/>
</dbReference>
<dbReference type="AlphaFoldDB" id="A0A553PL73"/>
<gene>
    <name evidence="6" type="ORF">TCAL_16666</name>
</gene>
<dbReference type="InterPro" id="IPR003598">
    <property type="entry name" value="Ig_sub2"/>
</dbReference>
<evidence type="ECO:0000313" key="6">
    <source>
        <dbReference type="EMBL" id="TRY78425.1"/>
    </source>
</evidence>
<reference evidence="6 7" key="1">
    <citation type="journal article" date="2018" name="Nat. Ecol. Evol.">
        <title>Genomic signatures of mitonuclear coevolution across populations of Tigriopus californicus.</title>
        <authorList>
            <person name="Barreto F.S."/>
            <person name="Watson E.T."/>
            <person name="Lima T.G."/>
            <person name="Willett C.S."/>
            <person name="Edmands S."/>
            <person name="Li W."/>
            <person name="Burton R.S."/>
        </authorList>
    </citation>
    <scope>NUCLEOTIDE SEQUENCE [LARGE SCALE GENOMIC DNA]</scope>
    <source>
        <strain evidence="6 7">San Diego</strain>
    </source>
</reference>
<evidence type="ECO:0000256" key="4">
    <source>
        <dbReference type="ARBA" id="ARBA00023319"/>
    </source>
</evidence>
<dbReference type="STRING" id="6832.A0A553PL73"/>
<proteinExistence type="predicted"/>
<organism evidence="6 7">
    <name type="scientific">Tigriopus californicus</name>
    <name type="common">Marine copepod</name>
    <dbReference type="NCBI Taxonomy" id="6832"/>
    <lineage>
        <taxon>Eukaryota</taxon>
        <taxon>Metazoa</taxon>
        <taxon>Ecdysozoa</taxon>
        <taxon>Arthropoda</taxon>
        <taxon>Crustacea</taxon>
        <taxon>Multicrustacea</taxon>
        <taxon>Hexanauplia</taxon>
        <taxon>Copepoda</taxon>
        <taxon>Harpacticoida</taxon>
        <taxon>Harpacticidae</taxon>
        <taxon>Tigriopus</taxon>
    </lineage>
</organism>
<comment type="caution">
    <text evidence="6">The sequence shown here is derived from an EMBL/GenBank/DDBJ whole genome shotgun (WGS) entry which is preliminary data.</text>
</comment>
<dbReference type="InterPro" id="IPR013783">
    <property type="entry name" value="Ig-like_fold"/>
</dbReference>
<evidence type="ECO:0000256" key="2">
    <source>
        <dbReference type="ARBA" id="ARBA00022737"/>
    </source>
</evidence>
<keyword evidence="7" id="KW-1185">Reference proteome</keyword>
<keyword evidence="3" id="KW-1015">Disulfide bond</keyword>
<keyword evidence="1" id="KW-0732">Signal</keyword>
<evidence type="ECO:0000256" key="1">
    <source>
        <dbReference type="ARBA" id="ARBA00022729"/>
    </source>
</evidence>
<dbReference type="PROSITE" id="PS50835">
    <property type="entry name" value="IG_LIKE"/>
    <property type="match status" value="2"/>
</dbReference>
<dbReference type="InterPro" id="IPR007110">
    <property type="entry name" value="Ig-like_dom"/>
</dbReference>
<dbReference type="SMART" id="SM00408">
    <property type="entry name" value="IGc2"/>
    <property type="match status" value="2"/>
</dbReference>
<dbReference type="InterPro" id="IPR036179">
    <property type="entry name" value="Ig-like_dom_sf"/>
</dbReference>
<dbReference type="Proteomes" id="UP000318571">
    <property type="component" value="Chromosome 11"/>
</dbReference>
<dbReference type="Gene3D" id="2.60.40.10">
    <property type="entry name" value="Immunoglobulins"/>
    <property type="match status" value="2"/>
</dbReference>
<name>A0A553PL73_TIGCA</name>